<dbReference type="InterPro" id="IPR006917">
    <property type="entry name" value="SOUL_heme-bd"/>
</dbReference>
<reference evidence="2 3" key="1">
    <citation type="submission" date="2022-06" db="EMBL/GenBank/DDBJ databases">
        <title>Halogeometricum sp. a new haloarchaeum isolate from saline soil.</title>
        <authorList>
            <person name="Strakova D."/>
            <person name="Galisteo C."/>
            <person name="Sanchez-Porro C."/>
            <person name="Ventosa A."/>
        </authorList>
    </citation>
    <scope>NUCLEOTIDE SEQUENCE [LARGE SCALE GENOMIC DNA]</scope>
    <source>
        <strain evidence="2 3">S1BR25-6</strain>
    </source>
</reference>
<evidence type="ECO:0000313" key="3">
    <source>
        <dbReference type="Proteomes" id="UP001257060"/>
    </source>
</evidence>
<dbReference type="Pfam" id="PF04832">
    <property type="entry name" value="SOUL"/>
    <property type="match status" value="2"/>
</dbReference>
<dbReference type="EMBL" id="JAMQOP010000003">
    <property type="protein sequence ID" value="MDS0300469.1"/>
    <property type="molecule type" value="Genomic_DNA"/>
</dbReference>
<dbReference type="Proteomes" id="UP001257060">
    <property type="component" value="Unassembled WGS sequence"/>
</dbReference>
<dbReference type="SUPFAM" id="SSF55136">
    <property type="entry name" value="Probable bacterial effector-binding domain"/>
    <property type="match status" value="1"/>
</dbReference>
<keyword evidence="3" id="KW-1185">Reference proteome</keyword>
<organism evidence="2 3">
    <name type="scientific">Halogeometricum salsisoli</name>
    <dbReference type="NCBI Taxonomy" id="2950536"/>
    <lineage>
        <taxon>Archaea</taxon>
        <taxon>Methanobacteriati</taxon>
        <taxon>Methanobacteriota</taxon>
        <taxon>Stenosarchaea group</taxon>
        <taxon>Halobacteria</taxon>
        <taxon>Halobacteriales</taxon>
        <taxon>Haloferacaceae</taxon>
        <taxon>Halogeometricum</taxon>
    </lineage>
</organism>
<proteinExistence type="predicted"/>
<feature type="compositionally biased region" description="Basic and acidic residues" evidence="1">
    <location>
        <begin position="92"/>
        <end position="106"/>
    </location>
</feature>
<dbReference type="InterPro" id="IPR011256">
    <property type="entry name" value="Reg_factor_effector_dom_sf"/>
</dbReference>
<protein>
    <submittedName>
        <fullName evidence="2">Heme-binding protein</fullName>
    </submittedName>
</protein>
<gene>
    <name evidence="2" type="ORF">NDI76_17105</name>
</gene>
<accession>A0ABU2GJK1</accession>
<dbReference type="RefSeq" id="WP_310925370.1">
    <property type="nucleotide sequence ID" value="NZ_JAMQOP010000003.1"/>
</dbReference>
<sequence length="244" mass="26556">MHARTKLLLGGVGAALSAWVGWGVYSARSAERVPYETLGSLNGGRVELRRYPRTLLAETTARDEETAFRRLFDYISGANEGSESVEMTAPVRTDEDPKRGEGRRNGESASTAAARVEGNADESNGSNVSMTAPVRTDEADDGVRMAFFLPAEYTQETAPTPTDPDVRLVVEGPRTVAVTSFSWRATDRRVASAEDSLRATLEREGIEPRGEPTLLRYNDPYTPPFMRRNEVAAAVDVDGNPDGS</sequence>
<name>A0ABU2GJK1_9EURY</name>
<feature type="compositionally biased region" description="Polar residues" evidence="1">
    <location>
        <begin position="121"/>
        <end position="130"/>
    </location>
</feature>
<evidence type="ECO:0000313" key="2">
    <source>
        <dbReference type="EMBL" id="MDS0300469.1"/>
    </source>
</evidence>
<comment type="caution">
    <text evidence="2">The sequence shown here is derived from an EMBL/GenBank/DDBJ whole genome shotgun (WGS) entry which is preliminary data.</text>
</comment>
<feature type="region of interest" description="Disordered" evidence="1">
    <location>
        <begin position="82"/>
        <end position="137"/>
    </location>
</feature>
<evidence type="ECO:0000256" key="1">
    <source>
        <dbReference type="SAM" id="MobiDB-lite"/>
    </source>
</evidence>
<dbReference type="PANTHER" id="PTHR11220">
    <property type="entry name" value="HEME-BINDING PROTEIN-RELATED"/>
    <property type="match status" value="1"/>
</dbReference>
<dbReference type="PANTHER" id="PTHR11220:SF1">
    <property type="entry name" value="HEME-BINDING PROTEIN 2"/>
    <property type="match status" value="1"/>
</dbReference>
<dbReference type="Gene3D" id="3.20.80.10">
    <property type="entry name" value="Regulatory factor, effector binding domain"/>
    <property type="match status" value="2"/>
</dbReference>